<dbReference type="PANTHER" id="PTHR43798:SF33">
    <property type="entry name" value="HYDROLASE, PUTATIVE (AFU_ORTHOLOGUE AFUA_2G14860)-RELATED"/>
    <property type="match status" value="1"/>
</dbReference>
<keyword evidence="3" id="KW-1185">Reference proteome</keyword>
<dbReference type="AlphaFoldDB" id="A0A6I4J508"/>
<feature type="domain" description="AB hydrolase-1" evidence="1">
    <location>
        <begin position="5"/>
        <end position="109"/>
    </location>
</feature>
<accession>A0A6I4J508</accession>
<sequence length="253" mass="27169">MSAQPALVVLHGANSSAREMAPLTDRFPPQAQLFVPDLLGHGGRGLAPELSVAAIAADALRQCDEHGLGRADWFGYSFGGLVALWVAAHHPERVRSVATLAAKIAYDERAVSHVTHLLDSERLAAIPRGTQLASTHAPQDWRALAQVNRAMFARFASEPPLDATALRQVHQPVLLMASLEDPLVTAAETRALAHVLPNAMTGLFPGSCHPLPQAPLDTVLRTLARFRADPDGMVRAARSALLSYWWADQGGRA</sequence>
<comment type="caution">
    <text evidence="2">The sequence shown here is derived from an EMBL/GenBank/DDBJ whole genome shotgun (WGS) entry which is preliminary data.</text>
</comment>
<dbReference type="RefSeq" id="WP_157028195.1">
    <property type="nucleotide sequence ID" value="NZ_WQMS01000016.1"/>
</dbReference>
<protein>
    <submittedName>
        <fullName evidence="2">Alpha/beta fold hydrolase</fullName>
    </submittedName>
</protein>
<dbReference type="Proteomes" id="UP000441389">
    <property type="component" value="Unassembled WGS sequence"/>
</dbReference>
<keyword evidence="2" id="KW-0378">Hydrolase</keyword>
<gene>
    <name evidence="2" type="ORF">GON01_15280</name>
</gene>
<dbReference type="InterPro" id="IPR029058">
    <property type="entry name" value="AB_hydrolase_fold"/>
</dbReference>
<evidence type="ECO:0000259" key="1">
    <source>
        <dbReference type="Pfam" id="PF00561"/>
    </source>
</evidence>
<evidence type="ECO:0000313" key="2">
    <source>
        <dbReference type="EMBL" id="MVO79294.1"/>
    </source>
</evidence>
<dbReference type="SUPFAM" id="SSF53474">
    <property type="entry name" value="alpha/beta-Hydrolases"/>
    <property type="match status" value="1"/>
</dbReference>
<dbReference type="PANTHER" id="PTHR43798">
    <property type="entry name" value="MONOACYLGLYCEROL LIPASE"/>
    <property type="match status" value="1"/>
</dbReference>
<organism evidence="2 3">
    <name type="scientific">Sphingomonas horti</name>
    <dbReference type="NCBI Taxonomy" id="2682842"/>
    <lineage>
        <taxon>Bacteria</taxon>
        <taxon>Pseudomonadati</taxon>
        <taxon>Pseudomonadota</taxon>
        <taxon>Alphaproteobacteria</taxon>
        <taxon>Sphingomonadales</taxon>
        <taxon>Sphingomonadaceae</taxon>
        <taxon>Sphingomonas</taxon>
    </lineage>
</organism>
<dbReference type="GO" id="GO:0016020">
    <property type="term" value="C:membrane"/>
    <property type="evidence" value="ECO:0007669"/>
    <property type="project" value="TreeGrafter"/>
</dbReference>
<dbReference type="Pfam" id="PF00561">
    <property type="entry name" value="Abhydrolase_1"/>
    <property type="match status" value="1"/>
</dbReference>
<name>A0A6I4J508_9SPHN</name>
<reference evidence="2 3" key="1">
    <citation type="submission" date="2019-12" db="EMBL/GenBank/DDBJ databases">
        <authorList>
            <person name="Huq M.A."/>
        </authorList>
    </citation>
    <scope>NUCLEOTIDE SEQUENCE [LARGE SCALE GENOMIC DNA]</scope>
    <source>
        <strain evidence="2 3">MAH-20</strain>
    </source>
</reference>
<dbReference type="GO" id="GO:0016787">
    <property type="term" value="F:hydrolase activity"/>
    <property type="evidence" value="ECO:0007669"/>
    <property type="project" value="UniProtKB-KW"/>
</dbReference>
<proteinExistence type="predicted"/>
<evidence type="ECO:0000313" key="3">
    <source>
        <dbReference type="Proteomes" id="UP000441389"/>
    </source>
</evidence>
<dbReference type="Gene3D" id="3.40.50.1820">
    <property type="entry name" value="alpha/beta hydrolase"/>
    <property type="match status" value="1"/>
</dbReference>
<dbReference type="InterPro" id="IPR000073">
    <property type="entry name" value="AB_hydrolase_1"/>
</dbReference>
<dbReference type="InterPro" id="IPR050266">
    <property type="entry name" value="AB_hydrolase_sf"/>
</dbReference>
<dbReference type="EMBL" id="WQMS01000016">
    <property type="protein sequence ID" value="MVO79294.1"/>
    <property type="molecule type" value="Genomic_DNA"/>
</dbReference>